<keyword evidence="2" id="KW-1185">Reference proteome</keyword>
<organism evidence="1 2">
    <name type="scientific">Mucilaginibacter myungsuensis</name>
    <dbReference type="NCBI Taxonomy" id="649104"/>
    <lineage>
        <taxon>Bacteria</taxon>
        <taxon>Pseudomonadati</taxon>
        <taxon>Bacteroidota</taxon>
        <taxon>Sphingobacteriia</taxon>
        <taxon>Sphingobacteriales</taxon>
        <taxon>Sphingobacteriaceae</taxon>
        <taxon>Mucilaginibacter</taxon>
    </lineage>
</organism>
<proteinExistence type="predicted"/>
<gene>
    <name evidence="1" type="ORF">IRJ16_04035</name>
</gene>
<name>A0A929PWC6_9SPHI</name>
<dbReference type="EMBL" id="JADFFL010000002">
    <property type="protein sequence ID" value="MBE9661042.1"/>
    <property type="molecule type" value="Genomic_DNA"/>
</dbReference>
<sequence>MKYSLDNWRFDKNFSDSERKTVIDIHWAYPDIEPLLQLSPAERRIKVDEGNQQKLQQLIGTGLFDDHEVIGKKNSPRGIKATVSLSQLPSIHDIDIVDHIYIRHIDHAFQRKSRSVSQFYTVKMTVAVEVEGHTSGIQTIEDRFVMVKARSHEEAYQKIESQKESYSKPYLNSKGALVRWVIESLDDCYETDIFSAKDLNNPEGVEVYSKLRGRRYRKWVE</sequence>
<dbReference type="Proteomes" id="UP000622475">
    <property type="component" value="Unassembled WGS sequence"/>
</dbReference>
<comment type="caution">
    <text evidence="1">The sequence shown here is derived from an EMBL/GenBank/DDBJ whole genome shotgun (WGS) entry which is preliminary data.</text>
</comment>
<dbReference type="RefSeq" id="WP_194110252.1">
    <property type="nucleotide sequence ID" value="NZ_JADFFL010000002.1"/>
</dbReference>
<accession>A0A929PWC6</accession>
<dbReference type="AlphaFoldDB" id="A0A929PWC6"/>
<evidence type="ECO:0000313" key="1">
    <source>
        <dbReference type="EMBL" id="MBE9661042.1"/>
    </source>
</evidence>
<dbReference type="Pfam" id="PF14119">
    <property type="entry name" value="DUF4288"/>
    <property type="match status" value="1"/>
</dbReference>
<evidence type="ECO:0000313" key="2">
    <source>
        <dbReference type="Proteomes" id="UP000622475"/>
    </source>
</evidence>
<protein>
    <submittedName>
        <fullName evidence="1">DUF4288 domain-containing protein</fullName>
    </submittedName>
</protein>
<reference evidence="1" key="1">
    <citation type="submission" date="2020-10" db="EMBL/GenBank/DDBJ databases">
        <title>Mucilaginibacter mali sp. nov., isolated from rhizosphere soil of apple orchard.</title>
        <authorList>
            <person name="Lee J.-S."/>
            <person name="Kim H.S."/>
            <person name="Kim J.-S."/>
        </authorList>
    </citation>
    <scope>NUCLEOTIDE SEQUENCE</scope>
    <source>
        <strain evidence="1">KCTC 22746</strain>
    </source>
</reference>
<dbReference type="InterPro" id="IPR025630">
    <property type="entry name" value="DUF4288"/>
</dbReference>